<sequence>MRRLAKPMGMRLPVAQTPAMGGHYKCGITRPCFGPYLLFTNARWSATIAFTDVTEVKVSKPGHKKVRATQRKGRDFSASEESAWTRQKGSGRAQKNTFGGEVDGDIASWENDEHDEYGARESESLIEHGVPHRRERPLLASDEAAGGLDLDEEEVNASDVDSVPETSPLHGVTDSNPLDAQESRYLKDCFPDLAAEYDADANGQPLSEVLADSALVVSWKCLECEFKWKSGVFVRTCLRTKCPQCEQERNPRLAVHLVQLWDHSLNDPCVDPKTVTASSSKSAYWRCSNCGMSYQARIKDMASEKAKCPSCSMLSLHADFSKGENNLLQEWHPIKNGDLLPSQIQPTDPTKLWWLCMACGHEWEATLAARLSKSRRARGKGCPVCHGKGRE</sequence>
<evidence type="ECO:0000313" key="3">
    <source>
        <dbReference type="EMBL" id="CCC47234.1"/>
    </source>
</evidence>
<feature type="compositionally biased region" description="Polar residues" evidence="1">
    <location>
        <begin position="79"/>
        <end position="97"/>
    </location>
</feature>
<protein>
    <recommendedName>
        <fullName evidence="2">Treble clef zinc finger domain-containing protein</fullName>
    </recommendedName>
</protein>
<gene>
    <name evidence="3" type="ORF">TVY486_0304100</name>
</gene>
<reference evidence="3" key="1">
    <citation type="journal article" date="2012" name="Proc. Natl. Acad. Sci. U.S.A.">
        <title>Antigenic diversity is generated by distinct evolutionary mechanisms in African trypanosome species.</title>
        <authorList>
            <person name="Jackson A.P."/>
            <person name="Berry A."/>
            <person name="Aslett M."/>
            <person name="Allison H.C."/>
            <person name="Burton P."/>
            <person name="Vavrova-Anderson J."/>
            <person name="Brown R."/>
            <person name="Browne H."/>
            <person name="Corton N."/>
            <person name="Hauser H."/>
            <person name="Gamble J."/>
            <person name="Gilderthorp R."/>
            <person name="Marcello L."/>
            <person name="McQuillan J."/>
            <person name="Otto T.D."/>
            <person name="Quail M.A."/>
            <person name="Sanders M.J."/>
            <person name="van Tonder A."/>
            <person name="Ginger M.L."/>
            <person name="Field M.C."/>
            <person name="Barry J.D."/>
            <person name="Hertz-Fowler C."/>
            <person name="Berriman M."/>
        </authorList>
    </citation>
    <scope>NUCLEOTIDE SEQUENCE</scope>
    <source>
        <strain evidence="3">Y486</strain>
    </source>
</reference>
<dbReference type="Pfam" id="PF14311">
    <property type="entry name" value="DUF4379"/>
    <property type="match status" value="3"/>
</dbReference>
<feature type="domain" description="Treble clef zinc finger" evidence="2">
    <location>
        <begin position="193"/>
        <end position="247"/>
    </location>
</feature>
<evidence type="ECO:0000256" key="1">
    <source>
        <dbReference type="SAM" id="MobiDB-lite"/>
    </source>
</evidence>
<dbReference type="InterPro" id="IPR025487">
    <property type="entry name" value="DUF4379"/>
</dbReference>
<dbReference type="EMBL" id="HE573019">
    <property type="protein sequence ID" value="CCC47234.1"/>
    <property type="molecule type" value="Genomic_DNA"/>
</dbReference>
<accession>G0TTF3</accession>
<dbReference type="VEuPathDB" id="TriTrypDB:TvY486_0304100"/>
<feature type="domain" description="Treble clef zinc finger" evidence="2">
    <location>
        <begin position="327"/>
        <end position="388"/>
    </location>
</feature>
<feature type="region of interest" description="Disordered" evidence="1">
    <location>
        <begin position="67"/>
        <end position="106"/>
    </location>
</feature>
<evidence type="ECO:0000259" key="2">
    <source>
        <dbReference type="Pfam" id="PF14311"/>
    </source>
</evidence>
<name>G0TTF3_TRYVY</name>
<dbReference type="AlphaFoldDB" id="G0TTF3"/>
<dbReference type="PANTHER" id="PTHR37317">
    <property type="entry name" value="BLR8090 PROTEIN"/>
    <property type="match status" value="1"/>
</dbReference>
<feature type="domain" description="Treble clef zinc finger" evidence="2">
    <location>
        <begin position="257"/>
        <end position="313"/>
    </location>
</feature>
<organism evidence="3">
    <name type="scientific">Trypanosoma vivax (strain Y486)</name>
    <dbReference type="NCBI Taxonomy" id="1055687"/>
    <lineage>
        <taxon>Eukaryota</taxon>
        <taxon>Discoba</taxon>
        <taxon>Euglenozoa</taxon>
        <taxon>Kinetoplastea</taxon>
        <taxon>Metakinetoplastina</taxon>
        <taxon>Trypanosomatida</taxon>
        <taxon>Trypanosomatidae</taxon>
        <taxon>Trypanosoma</taxon>
        <taxon>Duttonella</taxon>
    </lineage>
</organism>
<feature type="region of interest" description="Disordered" evidence="1">
    <location>
        <begin position="154"/>
        <end position="177"/>
    </location>
</feature>
<proteinExistence type="predicted"/>
<dbReference type="PANTHER" id="PTHR37317:SF6">
    <property type="entry name" value="ZINC-RIBBON DOMAIN-CONTAINING PROTEIN-RELATED"/>
    <property type="match status" value="1"/>
</dbReference>